<evidence type="ECO:0000313" key="8">
    <source>
        <dbReference type="EMBL" id="CAB3408654.1"/>
    </source>
</evidence>
<feature type="domain" description="CS" evidence="7">
    <location>
        <begin position="518"/>
        <end position="604"/>
    </location>
</feature>
<protein>
    <recommendedName>
        <fullName evidence="3">NudC domain-containing protein 1</fullName>
    </recommendedName>
</protein>
<dbReference type="SUPFAM" id="SSF49764">
    <property type="entry name" value="HSP20-like chaperones"/>
    <property type="match status" value="1"/>
</dbReference>
<dbReference type="PANTHER" id="PTHR21664">
    <property type="entry name" value="CHRONIC MYELOGENOUS LEUKEMIA TUMOR ANTIGEN 66"/>
    <property type="match status" value="1"/>
</dbReference>
<proteinExistence type="predicted"/>
<comment type="caution">
    <text evidence="8">The sequence shown here is derived from an EMBL/GenBank/DDBJ whole genome shotgun (WGS) entry which is preliminary data.</text>
</comment>
<dbReference type="AlphaFoldDB" id="A0A8S1F415"/>
<dbReference type="GO" id="GO:0005634">
    <property type="term" value="C:nucleus"/>
    <property type="evidence" value="ECO:0007669"/>
    <property type="project" value="UniProtKB-SubCell"/>
</dbReference>
<gene>
    <name evidence="8" type="ORF">CBOVIS_LOCUS10408</name>
</gene>
<dbReference type="EMBL" id="CADEPM010000007">
    <property type="protein sequence ID" value="CAB3408654.1"/>
    <property type="molecule type" value="Genomic_DNA"/>
</dbReference>
<name>A0A8S1F415_9PELO</name>
<dbReference type="OrthoDB" id="428655at2759"/>
<dbReference type="Gene3D" id="2.40.50.140">
    <property type="entry name" value="Nucleic acid-binding proteins"/>
    <property type="match status" value="1"/>
</dbReference>
<accession>A0A8S1F415</accession>
<sequence length="800" mass="90162">MSVVRSDHVIPIDLGRIANSTSDYIEVGNSSFHRVVTVGKIVRKAIDLRLVLILTDGKGNELRVEKVYISTFPREATERFRIDDTVQVVGKVRVNRGRIFINAFSIRRCMSSQISCHESESKIAEEYYSKPKAATFIPAPASKEALEKELNIPKMGLSRFPMSLLENSSVTNNGNEWPEDLPIDMPANLRNPKPVVVPSPQEEDSFERPIPGAVATNVESKADEKAVGKSEAKPDERPTNEEDADADSEAESDSDAESYMVIMEKIDLKLDRSLLDAGFDGYKVSMDPIEFEKKLLEEQTAIVTRANHLISLQHMKLFAGDNQLFVDFRTTTEHLKHLYRFAKNGTLERVVYDTQLKTWTIGKTCEIDVHRNASQIYPRNVIFAEQSLIVIGDGLNEVHVYYMTEKDECLHMLRYKVANCEGISLADARVLNGNLEILMHRVDENPSGSKSSKFVTKIFWISVRLSDIDVVNHLTVLRNQEIIQEGHFETCFFDNFGNMISLAAKKPRIAGELPEIEEKHVERSWKQIEEQIIVNFKTNRPIDKNDINLNITKKSIFLTAKEAILLEGTLCGEIDETNVEIASNDTELVLKLKSTDGKRWNEIIEGESDLDEIKGAPSKKGGDEKVCGTDEVSEECDETEPSMSFYWMNPNTMEVFRQCDITGHQVVFVARDGLSPAKVCLRHDVDGIIWDFAEYPPKHLATLQAFGYVQASKTQRIWSGCSPHQTFAGIVESSNRVLLYSQQVSAGGILTNRKTMTRTPHVAKQYVLRIETSDVIRGTALFDSHMFALTDNAIYVAQLN</sequence>
<evidence type="ECO:0000256" key="6">
    <source>
        <dbReference type="SAM" id="MobiDB-lite"/>
    </source>
</evidence>
<dbReference type="InterPro" id="IPR037895">
    <property type="entry name" value="NUDCD1"/>
</dbReference>
<dbReference type="InterPro" id="IPR012340">
    <property type="entry name" value="NA-bd_OB-fold"/>
</dbReference>
<dbReference type="GO" id="GO:0005737">
    <property type="term" value="C:cytoplasm"/>
    <property type="evidence" value="ECO:0007669"/>
    <property type="project" value="UniProtKB-SubCell"/>
</dbReference>
<dbReference type="CDD" id="cd03524">
    <property type="entry name" value="RPA2_OBF_family"/>
    <property type="match status" value="1"/>
</dbReference>
<keyword evidence="5" id="KW-0539">Nucleus</keyword>
<evidence type="ECO:0000259" key="7">
    <source>
        <dbReference type="PROSITE" id="PS51203"/>
    </source>
</evidence>
<keyword evidence="9" id="KW-1185">Reference proteome</keyword>
<feature type="region of interest" description="Disordered" evidence="6">
    <location>
        <begin position="188"/>
        <end position="256"/>
    </location>
</feature>
<dbReference type="PANTHER" id="PTHR21664:SF1">
    <property type="entry name" value="NUDC DOMAIN-CONTAINING PROTEIN 1"/>
    <property type="match status" value="1"/>
</dbReference>
<dbReference type="SUPFAM" id="SSF50249">
    <property type="entry name" value="Nucleic acid-binding proteins"/>
    <property type="match status" value="1"/>
</dbReference>
<dbReference type="InterPro" id="IPR008978">
    <property type="entry name" value="HSP20-like_chaperone"/>
</dbReference>
<reference evidence="8 9" key="1">
    <citation type="submission" date="2020-04" db="EMBL/GenBank/DDBJ databases">
        <authorList>
            <person name="Laetsch R D."/>
            <person name="Stevens L."/>
            <person name="Kumar S."/>
            <person name="Blaxter L. M."/>
        </authorList>
    </citation>
    <scope>NUCLEOTIDE SEQUENCE [LARGE SCALE GENOMIC DNA]</scope>
</reference>
<comment type="subcellular location">
    <subcellularLocation>
        <location evidence="2">Cytoplasm</location>
    </subcellularLocation>
    <subcellularLocation>
        <location evidence="1">Nucleus</location>
    </subcellularLocation>
</comment>
<evidence type="ECO:0000256" key="1">
    <source>
        <dbReference type="ARBA" id="ARBA00004123"/>
    </source>
</evidence>
<evidence type="ECO:0000256" key="3">
    <source>
        <dbReference type="ARBA" id="ARBA00018915"/>
    </source>
</evidence>
<dbReference type="InterPro" id="IPR007052">
    <property type="entry name" value="CS_dom"/>
</dbReference>
<dbReference type="Proteomes" id="UP000494206">
    <property type="component" value="Unassembled WGS sequence"/>
</dbReference>
<evidence type="ECO:0000256" key="5">
    <source>
        <dbReference type="ARBA" id="ARBA00023242"/>
    </source>
</evidence>
<dbReference type="Gene3D" id="2.60.40.790">
    <property type="match status" value="1"/>
</dbReference>
<dbReference type="PROSITE" id="PS51203">
    <property type="entry name" value="CS"/>
    <property type="match status" value="1"/>
</dbReference>
<organism evidence="8 9">
    <name type="scientific">Caenorhabditis bovis</name>
    <dbReference type="NCBI Taxonomy" id="2654633"/>
    <lineage>
        <taxon>Eukaryota</taxon>
        <taxon>Metazoa</taxon>
        <taxon>Ecdysozoa</taxon>
        <taxon>Nematoda</taxon>
        <taxon>Chromadorea</taxon>
        <taxon>Rhabditida</taxon>
        <taxon>Rhabditina</taxon>
        <taxon>Rhabditomorpha</taxon>
        <taxon>Rhabditoidea</taxon>
        <taxon>Rhabditidae</taxon>
        <taxon>Peloderinae</taxon>
        <taxon>Caenorhabditis</taxon>
    </lineage>
</organism>
<feature type="compositionally biased region" description="Acidic residues" evidence="6">
    <location>
        <begin position="241"/>
        <end position="256"/>
    </location>
</feature>
<evidence type="ECO:0000313" key="9">
    <source>
        <dbReference type="Proteomes" id="UP000494206"/>
    </source>
</evidence>
<evidence type="ECO:0000256" key="4">
    <source>
        <dbReference type="ARBA" id="ARBA00022490"/>
    </source>
</evidence>
<keyword evidence="4" id="KW-0963">Cytoplasm</keyword>
<evidence type="ECO:0000256" key="2">
    <source>
        <dbReference type="ARBA" id="ARBA00004496"/>
    </source>
</evidence>
<dbReference type="Pfam" id="PF04969">
    <property type="entry name" value="CS"/>
    <property type="match status" value="1"/>
</dbReference>
<feature type="compositionally biased region" description="Basic and acidic residues" evidence="6">
    <location>
        <begin position="220"/>
        <end position="240"/>
    </location>
</feature>